<protein>
    <recommendedName>
        <fullName evidence="7">EOG090X01XB</fullName>
    </recommendedName>
</protein>
<dbReference type="EMBL" id="CAKKLH010000303">
    <property type="protein sequence ID" value="CAH0110404.1"/>
    <property type="molecule type" value="Genomic_DNA"/>
</dbReference>
<keyword evidence="2" id="KW-0238">DNA-binding</keyword>
<reference evidence="5" key="1">
    <citation type="submission" date="2021-11" db="EMBL/GenBank/DDBJ databases">
        <authorList>
            <person name="Schell T."/>
        </authorList>
    </citation>
    <scope>NUCLEOTIDE SEQUENCE</scope>
    <source>
        <strain evidence="5">M5</strain>
    </source>
</reference>
<feature type="region of interest" description="Disordered" evidence="4">
    <location>
        <begin position="1"/>
        <end position="34"/>
    </location>
</feature>
<name>A0A8J2S0I6_9CRUS</name>
<evidence type="ECO:0000313" key="6">
    <source>
        <dbReference type="Proteomes" id="UP000789390"/>
    </source>
</evidence>
<feature type="region of interest" description="Disordered" evidence="4">
    <location>
        <begin position="381"/>
        <end position="424"/>
    </location>
</feature>
<dbReference type="PANTHER" id="PTHR21677">
    <property type="entry name" value="CRAMPED PROTEIN"/>
    <property type="match status" value="1"/>
</dbReference>
<organism evidence="5 6">
    <name type="scientific">Daphnia galeata</name>
    <dbReference type="NCBI Taxonomy" id="27404"/>
    <lineage>
        <taxon>Eukaryota</taxon>
        <taxon>Metazoa</taxon>
        <taxon>Ecdysozoa</taxon>
        <taxon>Arthropoda</taxon>
        <taxon>Crustacea</taxon>
        <taxon>Branchiopoda</taxon>
        <taxon>Diplostraca</taxon>
        <taxon>Cladocera</taxon>
        <taxon>Anomopoda</taxon>
        <taxon>Daphniidae</taxon>
        <taxon>Daphnia</taxon>
    </lineage>
</organism>
<proteinExistence type="predicted"/>
<keyword evidence="3" id="KW-0539">Nucleus</keyword>
<dbReference type="GO" id="GO:0005634">
    <property type="term" value="C:nucleus"/>
    <property type="evidence" value="ECO:0007669"/>
    <property type="project" value="UniProtKB-SubCell"/>
</dbReference>
<keyword evidence="6" id="KW-1185">Reference proteome</keyword>
<dbReference type="GO" id="GO:0007389">
    <property type="term" value="P:pattern specification process"/>
    <property type="evidence" value="ECO:0007669"/>
    <property type="project" value="TreeGrafter"/>
</dbReference>
<comment type="caution">
    <text evidence="5">The sequence shown here is derived from an EMBL/GenBank/DDBJ whole genome shotgun (WGS) entry which is preliminary data.</text>
</comment>
<dbReference type="Gene3D" id="1.20.58.1880">
    <property type="match status" value="1"/>
</dbReference>
<dbReference type="GO" id="GO:0003677">
    <property type="term" value="F:DNA binding"/>
    <property type="evidence" value="ECO:0007669"/>
    <property type="project" value="UniProtKB-KW"/>
</dbReference>
<evidence type="ECO:0000313" key="5">
    <source>
        <dbReference type="EMBL" id="CAH0110404.1"/>
    </source>
</evidence>
<dbReference type="AlphaFoldDB" id="A0A8J2S0I6"/>
<dbReference type="Proteomes" id="UP000789390">
    <property type="component" value="Unassembled WGS sequence"/>
</dbReference>
<feature type="compositionally biased region" description="Basic and acidic residues" evidence="4">
    <location>
        <begin position="1"/>
        <end position="13"/>
    </location>
</feature>
<dbReference type="InterPro" id="IPR055315">
    <property type="entry name" value="Cramped-like"/>
</dbReference>
<dbReference type="SUPFAM" id="SSF46689">
    <property type="entry name" value="Homeodomain-like"/>
    <property type="match status" value="1"/>
</dbReference>
<evidence type="ECO:0000256" key="3">
    <source>
        <dbReference type="ARBA" id="ARBA00023242"/>
    </source>
</evidence>
<feature type="compositionally biased region" description="Polar residues" evidence="4">
    <location>
        <begin position="381"/>
        <end position="394"/>
    </location>
</feature>
<dbReference type="InterPro" id="IPR009057">
    <property type="entry name" value="Homeodomain-like_sf"/>
</dbReference>
<dbReference type="GO" id="GO:0003682">
    <property type="term" value="F:chromatin binding"/>
    <property type="evidence" value="ECO:0007669"/>
    <property type="project" value="InterPro"/>
</dbReference>
<comment type="subcellular location">
    <subcellularLocation>
        <location evidence="1">Nucleus</location>
    </subcellularLocation>
</comment>
<evidence type="ECO:0000256" key="4">
    <source>
        <dbReference type="SAM" id="MobiDB-lite"/>
    </source>
</evidence>
<feature type="compositionally biased region" description="Polar residues" evidence="4">
    <location>
        <begin position="443"/>
        <end position="452"/>
    </location>
</feature>
<accession>A0A8J2S0I6</accession>
<dbReference type="OrthoDB" id="515799at2759"/>
<evidence type="ECO:0000256" key="1">
    <source>
        <dbReference type="ARBA" id="ARBA00004123"/>
    </source>
</evidence>
<evidence type="ECO:0000256" key="2">
    <source>
        <dbReference type="ARBA" id="ARBA00023125"/>
    </source>
</evidence>
<feature type="region of interest" description="Disordered" evidence="4">
    <location>
        <begin position="436"/>
        <end position="467"/>
    </location>
</feature>
<feature type="compositionally biased region" description="Polar residues" evidence="4">
    <location>
        <begin position="402"/>
        <end position="424"/>
    </location>
</feature>
<dbReference type="PANTHER" id="PTHR21677:SF1">
    <property type="entry name" value="PROTEIN CRAMPED-LIKE"/>
    <property type="match status" value="1"/>
</dbReference>
<evidence type="ECO:0008006" key="7">
    <source>
        <dbReference type="Google" id="ProtNLM"/>
    </source>
</evidence>
<feature type="region of interest" description="Disordered" evidence="4">
    <location>
        <begin position="502"/>
        <end position="521"/>
    </location>
</feature>
<gene>
    <name evidence="5" type="ORF">DGAL_LOCUS13971</name>
</gene>
<sequence length="716" mass="79041">MKIENQLDTKDTVPSDMLNGKEASTSAGPAGNLQVEEKRRRAWEQWSADDIAAFFEGLNEFGKDFDAIQNCLYTKNRKKSLVNSTNIKNKDQVRHFYYRTWHKISKYLLPTPDEGKRMHKELYGLINYGEMWKKLGGYFNDRCGEKLNELVQHGVTSVKIKGKSYRIKTPVCQALKRLQSPGTETQKLPSIPERIVMELTPCCNADFLRVQSVAHNPRIRISTDSSLPMSSIISFLTKKWKPRSILEAESAAEDELIMRITPDTRQAVSIGSTKKGRKRTFSGQEQMDETEVKLEVKSWILDTSDQVTVGDVYNICGSSEGRLQLTYAWERRSKPEQDSDHAGRDVVSLLSALVNIAKSSLMKSQPSGEIFPVKKAARRQIIQSQPSTDGSSSEIGALVGGINSSRSPLSEASPTQNLSIESPIQFSRMRQRLRRPLRYGSSLKRSSLSATLNKMPGPSAVLTRPHPSSLMAQSTTVNITWPPEENGNGTGSFVLQVHLDGQHPHQQTQSETPPLPSSPGPIYLSPKKASHIQTAAELDRDFFRPPSILLHTPVKAGGSGAGWATASTASSLPSTPNRLQEWMSILMPKTPDKNENESSSVRSVPFSIPDSLSSFFGENGALPSLASSLHSGEGSTWQNRDITHGRMRGDEISLSSLLNQLVSPAKSTASSRYTDLKLPFDLQSLVADNSVDLTAKFQELANSIAAADSNTSKNRP</sequence>